<organism evidence="4 5">
    <name type="scientific">Niabella soli DSM 19437</name>
    <dbReference type="NCBI Taxonomy" id="929713"/>
    <lineage>
        <taxon>Bacteria</taxon>
        <taxon>Pseudomonadati</taxon>
        <taxon>Bacteroidota</taxon>
        <taxon>Chitinophagia</taxon>
        <taxon>Chitinophagales</taxon>
        <taxon>Chitinophagaceae</taxon>
        <taxon>Niabella</taxon>
    </lineage>
</organism>
<dbReference type="KEGG" id="nso:NIASO_17490"/>
<dbReference type="PROSITE" id="PS51257">
    <property type="entry name" value="PROKAR_LIPOPROTEIN"/>
    <property type="match status" value="1"/>
</dbReference>
<sequence>MFKLTCLPLLFIISLLGFSCSKTQEKKELPNLLPNSKLEISQVTQMDLNVFQLSYSVDLSKSGSLNSYGLILEPSDDANAGRKVLILGKDAAANISDKTIIDGLKGNTSYSVKLFVNNGKDSAFSMEEIIKTDSLKIDYPAGSANYSYCSPSEFNAIRINSKGNNKPEVRVWIDTTECKVTGRQENTIFFKIPETIASGSRRIKISSLGLETNDFCYIYFGKWFPLGAYEVQVNPNTNADNNIQSFSAVPFKGKGYLIGGAYSQWYLGASGETVSFNEIREYNPATNEWKFIAPKHAMKLTTPLAQPVGDRLLVISGAYDDPDLPPQLFKPRSPLANVLEYDFANNDWFKRDSIPEGVRSQTYAFQYNGFIYFGTGTSGKDIYTSDGYYTQYFRNQFWKYNTANGQWTRLKDFPGRSRTQAGSFVIGNKAYMAGGWLESTYDSYLFTNEIWEYDIPNDSWRLIRSPGPGAGPYPFTSSTCFSYNGKGYIFDCWERFAGGVGYGYTRVKNWEFDPATEKLREVVSPLYDVSGGMLYSNNNEFIFAGKGVNGVGDTYTKTVTKLVLK</sequence>
<name>W0F996_9BACT</name>
<protein>
    <recommendedName>
        <fullName evidence="6">Fibronectin type-III domain-containing protein</fullName>
    </recommendedName>
</protein>
<dbReference type="Proteomes" id="UP000003586">
    <property type="component" value="Chromosome"/>
</dbReference>
<reference evidence="4 5" key="1">
    <citation type="submission" date="2013-12" db="EMBL/GenBank/DDBJ databases">
        <authorList>
            <consortium name="DOE Joint Genome Institute"/>
            <person name="Eisen J."/>
            <person name="Huntemann M."/>
            <person name="Han J."/>
            <person name="Chen A."/>
            <person name="Kyrpides N."/>
            <person name="Mavromatis K."/>
            <person name="Markowitz V."/>
            <person name="Palaniappan K."/>
            <person name="Ivanova N."/>
            <person name="Schaumberg A."/>
            <person name="Pati A."/>
            <person name="Liolios K."/>
            <person name="Nordberg H.P."/>
            <person name="Cantor M.N."/>
            <person name="Hua S.X."/>
            <person name="Woyke T."/>
        </authorList>
    </citation>
    <scope>NUCLEOTIDE SEQUENCE [LARGE SCALE GENOMIC DNA]</scope>
    <source>
        <strain evidence="5">DSM 19437</strain>
    </source>
</reference>
<accession>W0F996</accession>
<dbReference type="PANTHER" id="PTHR46344">
    <property type="entry name" value="OS02G0202900 PROTEIN"/>
    <property type="match status" value="1"/>
</dbReference>
<dbReference type="PANTHER" id="PTHR46344:SF27">
    <property type="entry name" value="KELCH REPEAT SUPERFAMILY PROTEIN"/>
    <property type="match status" value="1"/>
</dbReference>
<dbReference type="AlphaFoldDB" id="W0F996"/>
<dbReference type="SUPFAM" id="SSF117281">
    <property type="entry name" value="Kelch motif"/>
    <property type="match status" value="1"/>
</dbReference>
<feature type="signal peptide" evidence="3">
    <location>
        <begin position="1"/>
        <end position="19"/>
    </location>
</feature>
<keyword evidence="2" id="KW-0677">Repeat</keyword>
<feature type="chain" id="PRO_5004788143" description="Fibronectin type-III domain-containing protein" evidence="3">
    <location>
        <begin position="20"/>
        <end position="565"/>
    </location>
</feature>
<dbReference type="eggNOG" id="COG3055">
    <property type="taxonomic scope" value="Bacteria"/>
</dbReference>
<dbReference type="InterPro" id="IPR015915">
    <property type="entry name" value="Kelch-typ_b-propeller"/>
</dbReference>
<evidence type="ECO:0000313" key="5">
    <source>
        <dbReference type="Proteomes" id="UP000003586"/>
    </source>
</evidence>
<evidence type="ECO:0000256" key="2">
    <source>
        <dbReference type="ARBA" id="ARBA00022737"/>
    </source>
</evidence>
<dbReference type="EMBL" id="CP007035">
    <property type="protein sequence ID" value="AHF17951.1"/>
    <property type="molecule type" value="Genomic_DNA"/>
</dbReference>
<proteinExistence type="predicted"/>
<gene>
    <name evidence="4" type="ORF">NIASO_17490</name>
</gene>
<evidence type="ECO:0008006" key="6">
    <source>
        <dbReference type="Google" id="ProtNLM"/>
    </source>
</evidence>
<dbReference type="Gene3D" id="2.120.10.80">
    <property type="entry name" value="Kelch-type beta propeller"/>
    <property type="match status" value="2"/>
</dbReference>
<keyword evidence="1" id="KW-0880">Kelch repeat</keyword>
<keyword evidence="5" id="KW-1185">Reference proteome</keyword>
<dbReference type="HOGENOM" id="CLU_498604_0_0_10"/>
<evidence type="ECO:0000313" key="4">
    <source>
        <dbReference type="EMBL" id="AHF17951.1"/>
    </source>
</evidence>
<evidence type="ECO:0000256" key="3">
    <source>
        <dbReference type="SAM" id="SignalP"/>
    </source>
</evidence>
<dbReference type="OrthoDB" id="103335at2"/>
<evidence type="ECO:0000256" key="1">
    <source>
        <dbReference type="ARBA" id="ARBA00022441"/>
    </source>
</evidence>
<keyword evidence="3" id="KW-0732">Signal</keyword>
<dbReference type="STRING" id="929713.NIASO_17490"/>